<organism evidence="2 3">
    <name type="scientific">Aspergillus terreus</name>
    <dbReference type="NCBI Taxonomy" id="33178"/>
    <lineage>
        <taxon>Eukaryota</taxon>
        <taxon>Fungi</taxon>
        <taxon>Dikarya</taxon>
        <taxon>Ascomycota</taxon>
        <taxon>Pezizomycotina</taxon>
        <taxon>Eurotiomycetes</taxon>
        <taxon>Eurotiomycetidae</taxon>
        <taxon>Eurotiales</taxon>
        <taxon>Aspergillaceae</taxon>
        <taxon>Aspergillus</taxon>
        <taxon>Aspergillus subgen. Circumdati</taxon>
    </lineage>
</organism>
<feature type="region of interest" description="Disordered" evidence="1">
    <location>
        <begin position="1"/>
        <end position="209"/>
    </location>
</feature>
<evidence type="ECO:0000256" key="1">
    <source>
        <dbReference type="SAM" id="MobiDB-lite"/>
    </source>
</evidence>
<feature type="compositionally biased region" description="Basic residues" evidence="1">
    <location>
        <begin position="109"/>
        <end position="125"/>
    </location>
</feature>
<protein>
    <submittedName>
        <fullName evidence="2">Uncharacterized protein</fullName>
    </submittedName>
</protein>
<accession>A0A5M3ZEF6</accession>
<dbReference type="OrthoDB" id="10569732at2759"/>
<keyword evidence="3" id="KW-1185">Reference proteome</keyword>
<reference evidence="2 3" key="1">
    <citation type="submission" date="2020-01" db="EMBL/GenBank/DDBJ databases">
        <title>Aspergillus terreus IFO 6365 whole genome shotgun sequence.</title>
        <authorList>
            <person name="Kanamasa S."/>
            <person name="Takahashi H."/>
        </authorList>
    </citation>
    <scope>NUCLEOTIDE SEQUENCE [LARGE SCALE GENOMIC DNA]</scope>
    <source>
        <strain evidence="2 3">IFO 6365</strain>
    </source>
</reference>
<gene>
    <name evidence="2" type="ORF">ATEIFO6365_0012025600</name>
</gene>
<feature type="compositionally biased region" description="Low complexity" evidence="1">
    <location>
        <begin position="187"/>
        <end position="201"/>
    </location>
</feature>
<dbReference type="Proteomes" id="UP000452235">
    <property type="component" value="Unassembled WGS sequence"/>
</dbReference>
<feature type="compositionally biased region" description="Gly residues" evidence="1">
    <location>
        <begin position="16"/>
        <end position="31"/>
    </location>
</feature>
<sequence length="241" mass="26290">MASVVDRNARPAPQVAGGGGKPPGDRGGGGRKNPPPDKPAPPKKRKRAAKHCDRCGQTGHTEEEHYMRTLADAVDALVRKRQRQEHSAPSGPSHNRVAPAAQERGDGQRRRRRGRHAPPHVRRQRAREALQRQQEGPQAQQQLQPRPAQQQQREVEQHVALSSQVLAGGVDSSLQPAQEPRPLPHVQAQGGQDLQGPPLQADDSPHLLPQSDDVIMADVWLIEGLNSEEVPAQSDTSDSEL</sequence>
<feature type="compositionally biased region" description="Basic and acidic residues" evidence="1">
    <location>
        <begin position="50"/>
        <end position="67"/>
    </location>
</feature>
<evidence type="ECO:0000313" key="3">
    <source>
        <dbReference type="Proteomes" id="UP000452235"/>
    </source>
</evidence>
<dbReference type="AlphaFoldDB" id="A0A5M3ZEF6"/>
<name>A0A5M3ZEF6_ASPTE</name>
<feature type="compositionally biased region" description="Low complexity" evidence="1">
    <location>
        <begin position="131"/>
        <end position="152"/>
    </location>
</feature>
<proteinExistence type="predicted"/>
<dbReference type="VEuPathDB" id="FungiDB:ATEG_08283"/>
<dbReference type="EMBL" id="BLJY01000012">
    <property type="protein sequence ID" value="GFF20500.1"/>
    <property type="molecule type" value="Genomic_DNA"/>
</dbReference>
<comment type="caution">
    <text evidence="2">The sequence shown here is derived from an EMBL/GenBank/DDBJ whole genome shotgun (WGS) entry which is preliminary data.</text>
</comment>
<evidence type="ECO:0000313" key="2">
    <source>
        <dbReference type="EMBL" id="GFF20500.1"/>
    </source>
</evidence>